<organism evidence="1 2">
    <name type="scientific">Rickettsia bellii str. RML Mogi</name>
    <dbReference type="NCBI Taxonomy" id="1359194"/>
    <lineage>
        <taxon>Bacteria</taxon>
        <taxon>Pseudomonadati</taxon>
        <taxon>Pseudomonadota</taxon>
        <taxon>Alphaproteobacteria</taxon>
        <taxon>Rickettsiales</taxon>
        <taxon>Rickettsiaceae</taxon>
        <taxon>Rickettsieae</taxon>
        <taxon>Rickettsia</taxon>
        <taxon>belli group</taxon>
    </lineage>
</organism>
<name>A0A0F3QIW8_RICBE</name>
<dbReference type="RefSeq" id="WP_012152057.1">
    <property type="nucleotide sequence ID" value="NZ_LAOJ01000001.1"/>
</dbReference>
<dbReference type="AlphaFoldDB" id="A0A0F3QIW8"/>
<evidence type="ECO:0000313" key="1">
    <source>
        <dbReference type="EMBL" id="KJV92187.1"/>
    </source>
</evidence>
<evidence type="ECO:0000313" key="2">
    <source>
        <dbReference type="Proteomes" id="UP000033689"/>
    </source>
</evidence>
<proteinExistence type="predicted"/>
<dbReference type="Proteomes" id="UP000033689">
    <property type="component" value="Unassembled WGS sequence"/>
</dbReference>
<comment type="caution">
    <text evidence="1">The sequence shown here is derived from an EMBL/GenBank/DDBJ whole genome shotgun (WGS) entry which is preliminary data.</text>
</comment>
<protein>
    <submittedName>
        <fullName evidence="1">Type I site-specific restriction-modification system, R (Restriction) subunit domain protein</fullName>
    </submittedName>
</protein>
<dbReference type="PATRIC" id="fig|1359194.3.peg.819"/>
<accession>A0A0F3QIW8</accession>
<dbReference type="EMBL" id="LAOJ01000001">
    <property type="protein sequence ID" value="KJV92187.1"/>
    <property type="molecule type" value="Genomic_DNA"/>
</dbReference>
<gene>
    <name evidence="1" type="ORF">RBEMOGI_0811</name>
</gene>
<reference evidence="1 2" key="1">
    <citation type="submission" date="2015-02" db="EMBL/GenBank/DDBJ databases">
        <title>Genome Sequencing of Rickettsiales.</title>
        <authorList>
            <person name="Daugherty S.C."/>
            <person name="Su Q."/>
            <person name="Abolude K."/>
            <person name="Beier-Sexton M."/>
            <person name="Carlyon J.A."/>
            <person name="Carter R."/>
            <person name="Day N.P."/>
            <person name="Dumler S.J."/>
            <person name="Dyachenko V."/>
            <person name="Godinez A."/>
            <person name="Kurtti T.J."/>
            <person name="Lichay M."/>
            <person name="Mullins K.E."/>
            <person name="Ott S."/>
            <person name="Pappas-Brown V."/>
            <person name="Paris D.H."/>
            <person name="Patel P."/>
            <person name="Richards A.L."/>
            <person name="Sadzewicz L."/>
            <person name="Sears K."/>
            <person name="Seidman D."/>
            <person name="Sengamalay N."/>
            <person name="Stenos J."/>
            <person name="Tallon L.J."/>
            <person name="Vincent G."/>
            <person name="Fraser C.M."/>
            <person name="Munderloh U."/>
            <person name="Dunning-Hotopp J.C."/>
        </authorList>
    </citation>
    <scope>NUCLEOTIDE SEQUENCE [LARGE SCALE GENOMIC DNA]</scope>
    <source>
        <strain evidence="1 2">RML Mogi</strain>
    </source>
</reference>
<sequence length="64" mass="7632">MYEIIKNKKVIHWTINSKVINEMKKSLNNYFFDVVKNEMRIDFNTKNLSNLTDSLIDLAIEHES</sequence>